<dbReference type="PANTHER" id="PTHR45982:SF3">
    <property type="entry name" value="F-BOX PROTEIN POF9"/>
    <property type="match status" value="1"/>
</dbReference>
<dbReference type="InterPro" id="IPR001810">
    <property type="entry name" value="F-box_dom"/>
</dbReference>
<dbReference type="GO" id="GO:0005737">
    <property type="term" value="C:cytoplasm"/>
    <property type="evidence" value="ECO:0007669"/>
    <property type="project" value="TreeGrafter"/>
</dbReference>
<dbReference type="InterPro" id="IPR009091">
    <property type="entry name" value="RCC1/BLIP-II"/>
</dbReference>
<dbReference type="InterPro" id="IPR051553">
    <property type="entry name" value="Ran_GTPase-activating"/>
</dbReference>
<keyword evidence="5" id="KW-1185">Reference proteome</keyword>
<dbReference type="SUPFAM" id="SSF81383">
    <property type="entry name" value="F-box domain"/>
    <property type="match status" value="1"/>
</dbReference>
<dbReference type="InterPro" id="IPR000408">
    <property type="entry name" value="Reg_chr_condens"/>
</dbReference>
<feature type="repeat" description="RCC1" evidence="1">
    <location>
        <begin position="175"/>
        <end position="228"/>
    </location>
</feature>
<gene>
    <name evidence="4" type="ORF">CC85DRAFT_330401</name>
</gene>
<dbReference type="Pfam" id="PF13540">
    <property type="entry name" value="RCC1_2"/>
    <property type="match status" value="1"/>
</dbReference>
<proteinExistence type="predicted"/>
<dbReference type="EMBL" id="KQ087247">
    <property type="protein sequence ID" value="KLT39868.1"/>
    <property type="molecule type" value="Genomic_DNA"/>
</dbReference>
<dbReference type="RefSeq" id="XP_018276359.1">
    <property type="nucleotide sequence ID" value="XM_018426927.1"/>
</dbReference>
<dbReference type="PROSITE" id="PS50012">
    <property type="entry name" value="RCC1_3"/>
    <property type="match status" value="2"/>
</dbReference>
<feature type="repeat" description="RCC1" evidence="1">
    <location>
        <begin position="481"/>
        <end position="537"/>
    </location>
</feature>
<reference evidence="4 5" key="1">
    <citation type="submission" date="2015-03" db="EMBL/GenBank/DDBJ databases">
        <title>Genomics and transcriptomics of the oil-accumulating basidiomycete yeast T. oleaginosus allow insights into substrate utilization and the diverse evolutionary trajectories of mating systems in fungi.</title>
        <authorList>
            <consortium name="DOE Joint Genome Institute"/>
            <person name="Kourist R."/>
            <person name="Kracht O."/>
            <person name="Bracharz F."/>
            <person name="Lipzen A."/>
            <person name="Nolan M."/>
            <person name="Ohm R."/>
            <person name="Grigoriev I."/>
            <person name="Sun S."/>
            <person name="Heitman J."/>
            <person name="Bruck T."/>
            <person name="Nowrousian M."/>
        </authorList>
    </citation>
    <scope>NUCLEOTIDE SEQUENCE [LARGE SCALE GENOMIC DNA]</scope>
    <source>
        <strain evidence="4 5">IBC0246</strain>
    </source>
</reference>
<dbReference type="AlphaFoldDB" id="A0A0J0XFN2"/>
<dbReference type="InterPro" id="IPR036047">
    <property type="entry name" value="F-box-like_dom_sf"/>
</dbReference>
<dbReference type="Proteomes" id="UP000053611">
    <property type="component" value="Unassembled WGS sequence"/>
</dbReference>
<dbReference type="PANTHER" id="PTHR45982">
    <property type="entry name" value="REGULATOR OF CHROMOSOME CONDENSATION"/>
    <property type="match status" value="1"/>
</dbReference>
<evidence type="ECO:0000313" key="4">
    <source>
        <dbReference type="EMBL" id="KLT39868.1"/>
    </source>
</evidence>
<dbReference type="PROSITE" id="PS50181">
    <property type="entry name" value="FBOX"/>
    <property type="match status" value="1"/>
</dbReference>
<sequence>MSAQQPMPRLGDAHNGPSLLDLPPEVLLQGLLPVLPLKDLLNISLVNRELHALANDPGLWRSMMQADFSYSAANLGLAAPRSEDGRNSRDAGWFKRVYLGLTRPHVYLWGEGTQSRLTSLADTGMNRYRWNLPRPYDVARAFSLPVPTTPGEREPVGVVELQAGGWSFAARDAAGNVWVWGQLEGTGFSRGGWENRRHEVERPARIPLPNAATSIALGRSHLLVLDADNLVWEMRAWGRAFQHTARALTAPTASGAGAPGRAPHIAQIAAGWEMSALLTAAGDVYVWFPFRDDYKPATTPEEQMDGPVCIDGVNSAREFKWGTVSGDIVQATDPIPPRPEVSSSLTEEHDGLWSKDYDERGLAEAHRVIKIACGRDFVVALRKNGEVWAARTSDGTVGAWEYMQHFSLPTISHISAQFTTFAAYSTPSDGAAGKVLLQRLESVSRNCGREVRPMEVPGLANLPVVQVAAGDWHWAALTSKGEMYTWGQNGQGQLGDGSVNPREEPTRVKFPPGEDGREAFAFSITAAGMQTGALVLGYKPKKLPQPQNARPAAGEDMPRIDFPGRGIFGLPFRIGYAGRGAMRGGSFSGRGRGGIPPGPGDSHGA</sequence>
<dbReference type="PRINTS" id="PR00633">
    <property type="entry name" value="RCCNDNSATION"/>
</dbReference>
<dbReference type="Pfam" id="PF12937">
    <property type="entry name" value="F-box-like"/>
    <property type="match status" value="1"/>
</dbReference>
<name>A0A0J0XFN2_9TREE</name>
<accession>A0A0J0XFN2</accession>
<evidence type="ECO:0000313" key="5">
    <source>
        <dbReference type="Proteomes" id="UP000053611"/>
    </source>
</evidence>
<dbReference type="GeneID" id="28987530"/>
<dbReference type="GO" id="GO:0005085">
    <property type="term" value="F:guanyl-nucleotide exchange factor activity"/>
    <property type="evidence" value="ECO:0007669"/>
    <property type="project" value="TreeGrafter"/>
</dbReference>
<dbReference type="Gene3D" id="1.20.1280.50">
    <property type="match status" value="1"/>
</dbReference>
<dbReference type="Gene3D" id="2.130.10.30">
    <property type="entry name" value="Regulator of chromosome condensation 1/beta-lactamase-inhibitor protein II"/>
    <property type="match status" value="2"/>
</dbReference>
<evidence type="ECO:0000259" key="3">
    <source>
        <dbReference type="PROSITE" id="PS50181"/>
    </source>
</evidence>
<dbReference type="CDD" id="cd22087">
    <property type="entry name" value="F-box_FBXO7"/>
    <property type="match status" value="1"/>
</dbReference>
<protein>
    <submittedName>
        <fullName evidence="4">RCC1/BLIP-II protein</fullName>
    </submittedName>
</protein>
<dbReference type="OrthoDB" id="61110at2759"/>
<dbReference type="STRING" id="879819.A0A0J0XFN2"/>
<evidence type="ECO:0000256" key="2">
    <source>
        <dbReference type="SAM" id="MobiDB-lite"/>
    </source>
</evidence>
<evidence type="ECO:0000256" key="1">
    <source>
        <dbReference type="PROSITE-ProRule" id="PRU00235"/>
    </source>
</evidence>
<dbReference type="SUPFAM" id="SSF50985">
    <property type="entry name" value="RCC1/BLIP-II"/>
    <property type="match status" value="1"/>
</dbReference>
<organism evidence="4 5">
    <name type="scientific">Cutaneotrichosporon oleaginosum</name>
    <dbReference type="NCBI Taxonomy" id="879819"/>
    <lineage>
        <taxon>Eukaryota</taxon>
        <taxon>Fungi</taxon>
        <taxon>Dikarya</taxon>
        <taxon>Basidiomycota</taxon>
        <taxon>Agaricomycotina</taxon>
        <taxon>Tremellomycetes</taxon>
        <taxon>Trichosporonales</taxon>
        <taxon>Trichosporonaceae</taxon>
        <taxon>Cutaneotrichosporon</taxon>
    </lineage>
</organism>
<feature type="domain" description="F-box" evidence="3">
    <location>
        <begin position="17"/>
        <end position="63"/>
    </location>
</feature>
<feature type="region of interest" description="Disordered" evidence="2">
    <location>
        <begin position="585"/>
        <end position="605"/>
    </location>
</feature>